<dbReference type="InterPro" id="IPR001789">
    <property type="entry name" value="Sig_transdc_resp-reg_receiver"/>
</dbReference>
<reference evidence="4 5" key="1">
    <citation type="submission" date="2016-10" db="EMBL/GenBank/DDBJ databases">
        <authorList>
            <person name="de Groot N.N."/>
        </authorList>
    </citation>
    <scope>NUCLEOTIDE SEQUENCE [LARGE SCALE GENOMIC DNA]</scope>
    <source>
        <strain evidence="4 5">DSM 6793</strain>
    </source>
</reference>
<evidence type="ECO:0000313" key="5">
    <source>
        <dbReference type="Proteomes" id="UP000199514"/>
    </source>
</evidence>
<dbReference type="InterPro" id="IPR050595">
    <property type="entry name" value="Bact_response_regulator"/>
</dbReference>
<accession>A0A1I1IF84</accession>
<organism evidence="4 5">
    <name type="scientific">Flexibacter flexilis DSM 6793</name>
    <dbReference type="NCBI Taxonomy" id="927664"/>
    <lineage>
        <taxon>Bacteria</taxon>
        <taxon>Pseudomonadati</taxon>
        <taxon>Bacteroidota</taxon>
        <taxon>Cytophagia</taxon>
        <taxon>Cytophagales</taxon>
        <taxon>Flexibacteraceae</taxon>
        <taxon>Flexibacter</taxon>
    </lineage>
</organism>
<dbReference type="PANTHER" id="PTHR44591">
    <property type="entry name" value="STRESS RESPONSE REGULATOR PROTEIN 1"/>
    <property type="match status" value="1"/>
</dbReference>
<dbReference type="Pfam" id="PF00072">
    <property type="entry name" value="Response_reg"/>
    <property type="match status" value="1"/>
</dbReference>
<proteinExistence type="predicted"/>
<dbReference type="PANTHER" id="PTHR44591:SF3">
    <property type="entry name" value="RESPONSE REGULATORY DOMAIN-CONTAINING PROTEIN"/>
    <property type="match status" value="1"/>
</dbReference>
<feature type="domain" description="Response regulatory" evidence="3">
    <location>
        <begin position="4"/>
        <end position="118"/>
    </location>
</feature>
<dbReference type="GO" id="GO:0000160">
    <property type="term" value="P:phosphorelay signal transduction system"/>
    <property type="evidence" value="ECO:0007669"/>
    <property type="project" value="InterPro"/>
</dbReference>
<feature type="modified residue" description="4-aspartylphosphate" evidence="2">
    <location>
        <position position="53"/>
    </location>
</feature>
<dbReference type="STRING" id="927664.SAMN05421780_104236"/>
<evidence type="ECO:0000256" key="2">
    <source>
        <dbReference type="PROSITE-ProRule" id="PRU00169"/>
    </source>
</evidence>
<dbReference type="EMBL" id="FOLE01000004">
    <property type="protein sequence ID" value="SFC31880.1"/>
    <property type="molecule type" value="Genomic_DNA"/>
</dbReference>
<dbReference type="Proteomes" id="UP000199514">
    <property type="component" value="Unassembled WGS sequence"/>
</dbReference>
<dbReference type="Gene3D" id="3.40.50.2300">
    <property type="match status" value="1"/>
</dbReference>
<dbReference type="SUPFAM" id="SSF52172">
    <property type="entry name" value="CheY-like"/>
    <property type="match status" value="1"/>
</dbReference>
<gene>
    <name evidence="4" type="ORF">SAMN05421780_104236</name>
</gene>
<dbReference type="AlphaFoldDB" id="A0A1I1IF84"/>
<dbReference type="CDD" id="cd00156">
    <property type="entry name" value="REC"/>
    <property type="match status" value="1"/>
</dbReference>
<dbReference type="RefSeq" id="WP_091511080.1">
    <property type="nucleotide sequence ID" value="NZ_FOLE01000004.1"/>
</dbReference>
<dbReference type="InterPro" id="IPR011006">
    <property type="entry name" value="CheY-like_superfamily"/>
</dbReference>
<dbReference type="SMART" id="SM00448">
    <property type="entry name" value="REC"/>
    <property type="match status" value="1"/>
</dbReference>
<name>A0A1I1IF84_9BACT</name>
<evidence type="ECO:0000313" key="4">
    <source>
        <dbReference type="EMBL" id="SFC31880.1"/>
    </source>
</evidence>
<keyword evidence="1 2" id="KW-0597">Phosphoprotein</keyword>
<keyword evidence="5" id="KW-1185">Reference proteome</keyword>
<dbReference type="PROSITE" id="PS50110">
    <property type="entry name" value="RESPONSE_REGULATORY"/>
    <property type="match status" value="1"/>
</dbReference>
<protein>
    <submittedName>
        <fullName evidence="4">Two-component system, OmpR family, response regulator CssR</fullName>
    </submittedName>
</protein>
<dbReference type="OrthoDB" id="673187at2"/>
<sequence>MNRQLFVIEDNRTEGMLFRIALGAIPNLNIRYFADGKSLLEAMPENPAIVLADLMLPDINGYELVKTIREQYPQSRVIVASAQRDIDLIAKIQELGVFNYLVKSEGCLNYLQQVVNDLLTLLNNKQ</sequence>
<evidence type="ECO:0000256" key="1">
    <source>
        <dbReference type="ARBA" id="ARBA00022553"/>
    </source>
</evidence>
<evidence type="ECO:0000259" key="3">
    <source>
        <dbReference type="PROSITE" id="PS50110"/>
    </source>
</evidence>